<evidence type="ECO:0000259" key="1">
    <source>
        <dbReference type="Pfam" id="PF00085"/>
    </source>
</evidence>
<organism evidence="2">
    <name type="scientific">viral metagenome</name>
    <dbReference type="NCBI Taxonomy" id="1070528"/>
    <lineage>
        <taxon>unclassified sequences</taxon>
        <taxon>metagenomes</taxon>
        <taxon>organismal metagenomes</taxon>
    </lineage>
</organism>
<feature type="domain" description="Thioredoxin" evidence="1">
    <location>
        <begin position="6"/>
        <end position="78"/>
    </location>
</feature>
<name>A0A6C0M0Z6_9ZZZZ</name>
<proteinExistence type="predicted"/>
<reference evidence="2" key="1">
    <citation type="journal article" date="2020" name="Nature">
        <title>Giant virus diversity and host interactions through global metagenomics.</title>
        <authorList>
            <person name="Schulz F."/>
            <person name="Roux S."/>
            <person name="Paez-Espino D."/>
            <person name="Jungbluth S."/>
            <person name="Walsh D.A."/>
            <person name="Denef V.J."/>
            <person name="McMahon K.D."/>
            <person name="Konstantinidis K.T."/>
            <person name="Eloe-Fadrosh E.A."/>
            <person name="Kyrpides N.C."/>
            <person name="Woyke T."/>
        </authorList>
    </citation>
    <scope>NUCLEOTIDE SEQUENCE</scope>
    <source>
        <strain evidence="2">GVMAG-S-1035231-58</strain>
    </source>
</reference>
<dbReference type="AlphaFoldDB" id="A0A6C0M0Z6"/>
<evidence type="ECO:0000313" key="2">
    <source>
        <dbReference type="EMBL" id="QHU36617.1"/>
    </source>
</evidence>
<dbReference type="SUPFAM" id="SSF52833">
    <property type="entry name" value="Thioredoxin-like"/>
    <property type="match status" value="1"/>
</dbReference>
<dbReference type="EMBL" id="MN740641">
    <property type="protein sequence ID" value="QHU36617.1"/>
    <property type="molecule type" value="Genomic_DNA"/>
</dbReference>
<dbReference type="InterPro" id="IPR036249">
    <property type="entry name" value="Thioredoxin-like_sf"/>
</dbReference>
<sequence>MSIPVTVIQFSSPTCAPCNQIKLAMDIMKEECNGVVAWESVNVQQDVAGLVGRLAVTSWPTMVVLVGNSDFGRVVGTNVGACYALIKRAVAAAAPPPTENTQ</sequence>
<dbReference type="CDD" id="cd02947">
    <property type="entry name" value="TRX_family"/>
    <property type="match status" value="1"/>
</dbReference>
<accession>A0A6C0M0Z6</accession>
<dbReference type="Pfam" id="PF00085">
    <property type="entry name" value="Thioredoxin"/>
    <property type="match status" value="1"/>
</dbReference>
<dbReference type="InterPro" id="IPR013766">
    <property type="entry name" value="Thioredoxin_domain"/>
</dbReference>
<protein>
    <recommendedName>
        <fullName evidence="1">Thioredoxin domain-containing protein</fullName>
    </recommendedName>
</protein>
<dbReference type="Gene3D" id="3.40.30.10">
    <property type="entry name" value="Glutaredoxin"/>
    <property type="match status" value="1"/>
</dbReference>